<dbReference type="PANTHER" id="PTHR15052">
    <property type="entry name" value="RNA POLYMERASE III TRANSCRIPTION INITIATION FACTOR COMPLEX SUBUNIT"/>
    <property type="match status" value="1"/>
</dbReference>
<keyword evidence="3" id="KW-0539">Nucleus</keyword>
<dbReference type="GO" id="GO:0005634">
    <property type="term" value="C:nucleus"/>
    <property type="evidence" value="ECO:0007669"/>
    <property type="project" value="UniProtKB-SubCell"/>
</dbReference>
<evidence type="ECO:0000256" key="2">
    <source>
        <dbReference type="ARBA" id="ARBA00023163"/>
    </source>
</evidence>
<dbReference type="InterPro" id="IPR036322">
    <property type="entry name" value="WD40_repeat_dom_sf"/>
</dbReference>
<dbReference type="AlphaFoldDB" id="A0AA39IR97"/>
<evidence type="ECO:0000256" key="3">
    <source>
        <dbReference type="ARBA" id="ARBA00023242"/>
    </source>
</evidence>
<feature type="region of interest" description="Disordered" evidence="4">
    <location>
        <begin position="157"/>
        <end position="205"/>
    </location>
</feature>
<evidence type="ECO:0000313" key="5">
    <source>
        <dbReference type="EMBL" id="KAK0427633.1"/>
    </source>
</evidence>
<evidence type="ECO:0000313" key="6">
    <source>
        <dbReference type="Proteomes" id="UP001175271"/>
    </source>
</evidence>
<feature type="region of interest" description="Disordered" evidence="4">
    <location>
        <begin position="119"/>
        <end position="143"/>
    </location>
</feature>
<feature type="region of interest" description="Disordered" evidence="4">
    <location>
        <begin position="378"/>
        <end position="460"/>
    </location>
</feature>
<dbReference type="Gene3D" id="2.130.10.10">
    <property type="entry name" value="YVTN repeat-like/Quinoprotein amine dehydrogenase"/>
    <property type="match status" value="1"/>
</dbReference>
<evidence type="ECO:0000256" key="4">
    <source>
        <dbReference type="SAM" id="MobiDB-lite"/>
    </source>
</evidence>
<dbReference type="GO" id="GO:0006383">
    <property type="term" value="P:transcription by RNA polymerase III"/>
    <property type="evidence" value="ECO:0007669"/>
    <property type="project" value="TreeGrafter"/>
</dbReference>
<reference evidence="5" key="1">
    <citation type="submission" date="2023-06" db="EMBL/GenBank/DDBJ databases">
        <title>Genomic analysis of the entomopathogenic nematode Steinernema hermaphroditum.</title>
        <authorList>
            <person name="Schwarz E.M."/>
            <person name="Heppert J.K."/>
            <person name="Baniya A."/>
            <person name="Schwartz H.T."/>
            <person name="Tan C.-H."/>
            <person name="Antoshechkin I."/>
            <person name="Sternberg P.W."/>
            <person name="Goodrich-Blair H."/>
            <person name="Dillman A.R."/>
        </authorList>
    </citation>
    <scope>NUCLEOTIDE SEQUENCE</scope>
    <source>
        <strain evidence="5">PS9179</strain>
        <tissue evidence="5">Whole animal</tissue>
    </source>
</reference>
<sequence length="1247" mass="139535">MPGAERKRARRSSPGVAQTPAAKRPAVASNNDDSLDPNVPTSSTVEDLHELRLYNLFENCSEFFESVPKNKQQSFLKTVVKANGGTMRCLNPSCDKQPYASGIGLLTHMKNCSSAVGRKADTPTVARRSSRAHVRTAKYSPSDTLSAVVKLEPKDSPPAAAVIIPHETPARPSPAPRRRKSKKESSEVRNQPDASVNEATEEPRVLLDYPEYTENMASWNELTKKQKQTVIRKAFNSMGRNSELKCLSDFCEKSFLKGDQLLNHLSQCFRPKLFEYMGRIDEYRAYGDDLERKRLIRDAFQNGGVTEIYCLNRDTKNCAQKYSNHSSLFYHLERCSRDYDSRPWECYRCKYRGVASESREHLDQCSRQQTTANPLMAFIDDDSDHNDDPEVEISDADVEPQSELESEESDFGEDDEEVVGTTDKDAVSQPRATRSARRKTGAGDTGIPDGTETPKQMDSLGRMRARRNGASVSLGRIPDSGSRLSVVKGRKRYKFKSNAGQIGPPSLVDRLRYNKQIEQSRQAYLADDSNRIVDAAMAEQLRGTTEGYEVNDLRDSTDAAACLSRTSVGLRVSNFKRKTSKAVVVSKRRGRPPKGTDDENSANSQETVTEILEEPVEIEVPELSSEPLPSELTYLKMFESQVFDYTIQQQGTLYNSTAKERVEDLKAQAEVLYVGGPISALAICPRKLDEKFEVVAVSVFPDDEMLVPHNTKRPEKPVDYIQFIRYDPKNSGNARPWFHMQSPYGYVLDMAWCPLKEMATVEDEKIILGYLAVVSTLGTVAIYCIPKELPFDTSIEFPLVTIPPAFVFNHPPCVLSDGSSVSEIPMQSISWSGYEGGKHIAIVSAAGRVFVCDLSAEDGHIVDLTESYWESPPTSVCFTDPEELSIGFRQKQVKVYNFKTGELLLIEETTKSAGQRVSAQPTLMSGAFIYQSDMISYSDVLVESGVFMTMGVEDGYLLVPLEVKHEIRLMKMAMCEHTGVVVSVGLDGRMYSSLNGRLSPREGNCDYNFNFVLPRLRLTRRRVQGGAVEEDDVFNTQEEIVKGLALDLVFGDGHADGVKDMVPKKSKKLNEVTVDRRIEALTALDLSPHRADEELASVLRTLAEENKKNKYEHFADEVACCLKTVKDRNPTLALDMKRQIQEISQQERGGFCMCFANEQLNLSLRCMMHSLRTDGLTPSDLKEIKKYICEGCQAYSPCVKNLLDTLDYPPFTICAPALCNDKSDAVEAFRFSWKLNSVDFRSSSVLP</sequence>
<proteinExistence type="predicted"/>
<feature type="compositionally biased region" description="Polar residues" evidence="4">
    <location>
        <begin position="188"/>
        <end position="198"/>
    </location>
</feature>
<gene>
    <name evidence="5" type="ORF">QR680_010335</name>
</gene>
<keyword evidence="6" id="KW-1185">Reference proteome</keyword>
<dbReference type="InterPro" id="IPR052416">
    <property type="entry name" value="GTF3C_component"/>
</dbReference>
<dbReference type="SUPFAM" id="SSF50978">
    <property type="entry name" value="WD40 repeat-like"/>
    <property type="match status" value="1"/>
</dbReference>
<name>A0AA39IR97_9BILA</name>
<comment type="subcellular location">
    <subcellularLocation>
        <location evidence="1">Nucleus</location>
    </subcellularLocation>
</comment>
<dbReference type="GO" id="GO:0000127">
    <property type="term" value="C:transcription factor TFIIIC complex"/>
    <property type="evidence" value="ECO:0007669"/>
    <property type="project" value="TreeGrafter"/>
</dbReference>
<dbReference type="PANTHER" id="PTHR15052:SF2">
    <property type="entry name" value="GENERAL TRANSCRIPTION FACTOR 3C POLYPEPTIDE 2"/>
    <property type="match status" value="1"/>
</dbReference>
<protein>
    <submittedName>
        <fullName evidence="5">Uncharacterized protein</fullName>
    </submittedName>
</protein>
<feature type="region of interest" description="Disordered" evidence="4">
    <location>
        <begin position="1"/>
        <end position="43"/>
    </location>
</feature>
<evidence type="ECO:0000256" key="1">
    <source>
        <dbReference type="ARBA" id="ARBA00004123"/>
    </source>
</evidence>
<keyword evidence="2" id="KW-0804">Transcription</keyword>
<organism evidence="5 6">
    <name type="scientific">Steinernema hermaphroditum</name>
    <dbReference type="NCBI Taxonomy" id="289476"/>
    <lineage>
        <taxon>Eukaryota</taxon>
        <taxon>Metazoa</taxon>
        <taxon>Ecdysozoa</taxon>
        <taxon>Nematoda</taxon>
        <taxon>Chromadorea</taxon>
        <taxon>Rhabditida</taxon>
        <taxon>Tylenchina</taxon>
        <taxon>Panagrolaimomorpha</taxon>
        <taxon>Strongyloidoidea</taxon>
        <taxon>Steinernematidae</taxon>
        <taxon>Steinernema</taxon>
    </lineage>
</organism>
<dbReference type="EMBL" id="JAUCMV010000001">
    <property type="protein sequence ID" value="KAK0427633.1"/>
    <property type="molecule type" value="Genomic_DNA"/>
</dbReference>
<comment type="caution">
    <text evidence="5">The sequence shown here is derived from an EMBL/GenBank/DDBJ whole genome shotgun (WGS) entry which is preliminary data.</text>
</comment>
<dbReference type="InterPro" id="IPR015943">
    <property type="entry name" value="WD40/YVTN_repeat-like_dom_sf"/>
</dbReference>
<feature type="compositionally biased region" description="Basic residues" evidence="4">
    <location>
        <begin position="583"/>
        <end position="592"/>
    </location>
</feature>
<feature type="region of interest" description="Disordered" evidence="4">
    <location>
        <begin position="583"/>
        <end position="605"/>
    </location>
</feature>
<dbReference type="Proteomes" id="UP001175271">
    <property type="component" value="Unassembled WGS sequence"/>
</dbReference>
<accession>A0AA39IR97</accession>
<feature type="compositionally biased region" description="Acidic residues" evidence="4">
    <location>
        <begin position="379"/>
        <end position="418"/>
    </location>
</feature>